<dbReference type="InterPro" id="IPR036250">
    <property type="entry name" value="AcylCo_DH-like_C"/>
</dbReference>
<dbReference type="Gene3D" id="1.20.140.10">
    <property type="entry name" value="Butyryl-CoA Dehydrogenase, subunit A, domain 3"/>
    <property type="match status" value="1"/>
</dbReference>
<dbReference type="PANTHER" id="PTHR42707">
    <property type="entry name" value="ACYL-COA DEHYDROGENASE"/>
    <property type="match status" value="1"/>
</dbReference>
<gene>
    <name evidence="9" type="ORF">KHA99_22710</name>
</gene>
<evidence type="ECO:0000259" key="7">
    <source>
        <dbReference type="Pfam" id="PF02770"/>
    </source>
</evidence>
<evidence type="ECO:0000256" key="3">
    <source>
        <dbReference type="ARBA" id="ARBA00022630"/>
    </source>
</evidence>
<dbReference type="GO" id="GO:0003995">
    <property type="term" value="F:acyl-CoA dehydrogenase activity"/>
    <property type="evidence" value="ECO:0007669"/>
    <property type="project" value="InterPro"/>
</dbReference>
<feature type="domain" description="Acyl-CoA dehydrogenase/oxidase C-terminal" evidence="6">
    <location>
        <begin position="292"/>
        <end position="448"/>
    </location>
</feature>
<proteinExistence type="inferred from homology"/>
<name>A0A942UAK9_9BACI</name>
<dbReference type="AlphaFoldDB" id="A0A942UAK9"/>
<dbReference type="InterPro" id="IPR009100">
    <property type="entry name" value="AcylCoA_DH/oxidase_NM_dom_sf"/>
</dbReference>
<dbReference type="PANTHER" id="PTHR42707:SF2">
    <property type="entry name" value="ACD11 DEHYDROGENASE"/>
    <property type="match status" value="1"/>
</dbReference>
<comment type="similarity">
    <text evidence="2 5">Belongs to the acyl-CoA dehydrogenase family.</text>
</comment>
<evidence type="ECO:0000313" key="9">
    <source>
        <dbReference type="EMBL" id="MBS4215253.1"/>
    </source>
</evidence>
<evidence type="ECO:0000259" key="8">
    <source>
        <dbReference type="Pfam" id="PF18158"/>
    </source>
</evidence>
<keyword evidence="5" id="KW-0560">Oxidoreductase</keyword>
<feature type="domain" description="Adaptive response protein AidB N-terminal" evidence="8">
    <location>
        <begin position="21"/>
        <end position="175"/>
    </location>
</feature>
<evidence type="ECO:0000256" key="2">
    <source>
        <dbReference type="ARBA" id="ARBA00009347"/>
    </source>
</evidence>
<feature type="domain" description="Acyl-CoA oxidase/dehydrogenase middle" evidence="7">
    <location>
        <begin position="183"/>
        <end position="281"/>
    </location>
</feature>
<dbReference type="EMBL" id="JAGYPF010000004">
    <property type="protein sequence ID" value="MBS4215253.1"/>
    <property type="molecule type" value="Genomic_DNA"/>
</dbReference>
<accession>A0A942UAK9</accession>
<evidence type="ECO:0000259" key="6">
    <source>
        <dbReference type="Pfam" id="PF00441"/>
    </source>
</evidence>
<sequence length="581" mass="65183">MNKSTIKEETKIDYSLWENGNDANWYSDDPILTRYAERYLSEAVLHYVEEQFKKTGALAAGPMDRRAVHTDREGAPKLIRYNKKGEEINQVWYNEGYRQTVKEGYGTGVVAYRYDQNAPEKIPFLVNTILIYLLCETEPGFTCPVGLSQSTAFVLEKFGSEQQKAEYLSRLASWDSDNFAEGATFLTEIQGGSDVGAAQTRAIKNGDHYLLSGEKWFASNCDAEVAIVLARVNDKPSTKGLGLFLVPRTLPDGNRNNVTIRRLKDKLGVRAVASGELILNNAIGYLIGEEEKGFKYMAEALNVSRLGTGLSGIAIARRGFLEAAIYTANREAFGQSINKYPMVRETLVNMITEIEAGWATAAQTIKLFDEVHTYDIRNESNYSLLRILLSLLKYRGSELGVSAAKDALELHGGNGYIEEYVTPRLIRDAIVNPVWEGTANIQSLEVLKTLSKVGSSVFVHNLRDVLNTISHPAVQDLTSFFNREIERLEKLIDHVLNQDDYTQNALAKKLADIMYDVFSGVYLLEEAQYDLNQKQDGRRVLAVEQWIRLKFDQSGDKGILANFSVSDDLFESLVCFEKKAI</sequence>
<comment type="caution">
    <text evidence="9">The sequence shown here is derived from an EMBL/GenBank/DDBJ whole genome shotgun (WGS) entry which is preliminary data.</text>
</comment>
<evidence type="ECO:0000313" key="10">
    <source>
        <dbReference type="Proteomes" id="UP000679749"/>
    </source>
</evidence>
<evidence type="ECO:0000256" key="4">
    <source>
        <dbReference type="ARBA" id="ARBA00022827"/>
    </source>
</evidence>
<reference evidence="9" key="1">
    <citation type="submission" date="2021-05" db="EMBL/GenBank/DDBJ databases">
        <title>Novel Bacillus species.</title>
        <authorList>
            <person name="Liu G."/>
        </authorList>
    </citation>
    <scope>NUCLEOTIDE SEQUENCE</scope>
    <source>
        <strain evidence="9">FJAT-49825</strain>
    </source>
</reference>
<evidence type="ECO:0000256" key="5">
    <source>
        <dbReference type="RuleBase" id="RU362125"/>
    </source>
</evidence>
<dbReference type="Pfam" id="PF18158">
    <property type="entry name" value="AidB_N"/>
    <property type="match status" value="1"/>
</dbReference>
<dbReference type="InterPro" id="IPR041504">
    <property type="entry name" value="AidB_N"/>
</dbReference>
<dbReference type="InterPro" id="IPR006091">
    <property type="entry name" value="Acyl-CoA_Oxase/DH_mid-dom"/>
</dbReference>
<dbReference type="InterPro" id="IPR009075">
    <property type="entry name" value="AcylCo_DH/oxidase_C"/>
</dbReference>
<evidence type="ECO:0000256" key="1">
    <source>
        <dbReference type="ARBA" id="ARBA00001974"/>
    </source>
</evidence>
<dbReference type="Pfam" id="PF00441">
    <property type="entry name" value="Acyl-CoA_dh_1"/>
    <property type="match status" value="1"/>
</dbReference>
<dbReference type="InterPro" id="IPR006089">
    <property type="entry name" value="Acyl-CoA_DH_CS"/>
</dbReference>
<protein>
    <submittedName>
        <fullName evidence="9">Acyl-CoA dehydrogenase family protein</fullName>
    </submittedName>
</protein>
<dbReference type="SUPFAM" id="SSF47203">
    <property type="entry name" value="Acyl-CoA dehydrogenase C-terminal domain-like"/>
    <property type="match status" value="1"/>
</dbReference>
<organism evidence="9 10">
    <name type="scientific">Neobacillus rhizophilus</name>
    <dbReference type="NCBI Taxonomy" id="2833579"/>
    <lineage>
        <taxon>Bacteria</taxon>
        <taxon>Bacillati</taxon>
        <taxon>Bacillota</taxon>
        <taxon>Bacilli</taxon>
        <taxon>Bacillales</taxon>
        <taxon>Bacillaceae</taxon>
        <taxon>Neobacillus</taxon>
    </lineage>
</organism>
<dbReference type="InterPro" id="IPR052904">
    <property type="entry name" value="Acyl-CoA_dehydrogenase-like"/>
</dbReference>
<keyword evidence="10" id="KW-1185">Reference proteome</keyword>
<dbReference type="Gene3D" id="2.40.110.20">
    <property type="match status" value="1"/>
</dbReference>
<dbReference type="RefSeq" id="WP_213119729.1">
    <property type="nucleotide sequence ID" value="NZ_JAGYPF010000004.1"/>
</dbReference>
<dbReference type="PROSITE" id="PS00073">
    <property type="entry name" value="ACYL_COA_DH_2"/>
    <property type="match status" value="1"/>
</dbReference>
<keyword evidence="3 5" id="KW-0285">Flavoprotein</keyword>
<keyword evidence="4 5" id="KW-0274">FAD</keyword>
<dbReference type="Pfam" id="PF02770">
    <property type="entry name" value="Acyl-CoA_dh_M"/>
    <property type="match status" value="1"/>
</dbReference>
<comment type="cofactor">
    <cofactor evidence="1 5">
        <name>FAD</name>
        <dbReference type="ChEBI" id="CHEBI:57692"/>
    </cofactor>
</comment>
<dbReference type="Proteomes" id="UP000679749">
    <property type="component" value="Unassembled WGS sequence"/>
</dbReference>
<dbReference type="SUPFAM" id="SSF56645">
    <property type="entry name" value="Acyl-CoA dehydrogenase NM domain-like"/>
    <property type="match status" value="1"/>
</dbReference>